<comment type="caution">
    <text evidence="5">The sequence shown here is derived from an EMBL/GenBank/DDBJ whole genome shotgun (WGS) entry which is preliminary data.</text>
</comment>
<feature type="region of interest" description="Disordered" evidence="3">
    <location>
        <begin position="1"/>
        <end position="21"/>
    </location>
</feature>
<feature type="DNA-binding region" description="TEA" evidence="2">
    <location>
        <begin position="22"/>
        <end position="94"/>
    </location>
</feature>
<protein>
    <recommendedName>
        <fullName evidence="4">TEA domain-containing protein</fullName>
    </recommendedName>
</protein>
<feature type="compositionally biased region" description="Basic residues" evidence="3">
    <location>
        <begin position="9"/>
        <end position="21"/>
    </location>
</feature>
<gene>
    <name evidence="5" type="ORF">C8Q71DRAFT_853322</name>
</gene>
<dbReference type="Proteomes" id="UP000814176">
    <property type="component" value="Unassembled WGS sequence"/>
</dbReference>
<name>A0ABQ8KVC7_9APHY</name>
<dbReference type="GeneID" id="72007663"/>
<evidence type="ECO:0000259" key="4">
    <source>
        <dbReference type="PROSITE" id="PS51088"/>
    </source>
</evidence>
<evidence type="ECO:0000313" key="5">
    <source>
        <dbReference type="EMBL" id="KAH9842802.1"/>
    </source>
</evidence>
<keyword evidence="6" id="KW-1185">Reference proteome</keyword>
<sequence>MESNEPQKHKSLTPQRKHHKLLKDGSEVWSQEVEVLFVDGLHKYWESPWATYSRGRSRWRNQFMVDHLKKHGIERSKKQVASHIQVLRNMWRGEPQFHLVAGGEELFQENGLLASPKHNEGTISPESSPPAILDSPDWRSSWSSSASSAPDFSTFPMNFGASTSAQCLSPPARTMSVHHSDPALPSFAPGADYATVTPASIARPRSSSVHLEPLTLGPSLFNLPQSTMPDTPDFTFMPLTSLSPNRLCNINLWTDSSPMCLIDIDKLTSASGTPSASGQRPPPFRILLRLHLKYPSHDVHNLSAFQGFHAMVSFAAPWASSAKCHTKTWAGKTCTSHEVGLLEQLNPQQPQAMLPGGDVPSSMPIAHLPQSALTRCRWLEPMVQTISQQIVVDREVLAVILYTIDRSAPATHAPAVELIGFHKYPWRSASNPQPLASPPISPVTSFAFPGYAGPPTPPTSQQQLQPPPPHVPGTGSDFVLPSGMDFSHTATARGPSRIGSRDVQKFF</sequence>
<comment type="similarity">
    <text evidence="1">Belongs to the TEC1 family.</text>
</comment>
<evidence type="ECO:0000256" key="2">
    <source>
        <dbReference type="PROSITE-ProRule" id="PRU00505"/>
    </source>
</evidence>
<feature type="domain" description="TEA" evidence="4">
    <location>
        <begin position="22"/>
        <end position="94"/>
    </location>
</feature>
<reference evidence="5 6" key="1">
    <citation type="journal article" date="2021" name="Environ. Microbiol.">
        <title>Gene family expansions and transcriptome signatures uncover fungal adaptations to wood decay.</title>
        <authorList>
            <person name="Hage H."/>
            <person name="Miyauchi S."/>
            <person name="Viragh M."/>
            <person name="Drula E."/>
            <person name="Min B."/>
            <person name="Chaduli D."/>
            <person name="Navarro D."/>
            <person name="Favel A."/>
            <person name="Norest M."/>
            <person name="Lesage-Meessen L."/>
            <person name="Balint B."/>
            <person name="Merenyi Z."/>
            <person name="de Eugenio L."/>
            <person name="Morin E."/>
            <person name="Martinez A.T."/>
            <person name="Baldrian P."/>
            <person name="Stursova M."/>
            <person name="Martinez M.J."/>
            <person name="Novotny C."/>
            <person name="Magnuson J.K."/>
            <person name="Spatafora J.W."/>
            <person name="Maurice S."/>
            <person name="Pangilinan J."/>
            <person name="Andreopoulos W."/>
            <person name="LaButti K."/>
            <person name="Hundley H."/>
            <person name="Na H."/>
            <person name="Kuo A."/>
            <person name="Barry K."/>
            <person name="Lipzen A."/>
            <person name="Henrissat B."/>
            <person name="Riley R."/>
            <person name="Ahrendt S."/>
            <person name="Nagy L.G."/>
            <person name="Grigoriev I.V."/>
            <person name="Martin F."/>
            <person name="Rosso M.N."/>
        </authorList>
    </citation>
    <scope>NUCLEOTIDE SEQUENCE [LARGE SCALE GENOMIC DNA]</scope>
    <source>
        <strain evidence="5 6">CIRM-BRFM 1785</strain>
    </source>
</reference>
<evidence type="ECO:0000313" key="6">
    <source>
        <dbReference type="Proteomes" id="UP000814176"/>
    </source>
</evidence>
<dbReference type="EMBL" id="JADCUA010000002">
    <property type="protein sequence ID" value="KAH9842802.1"/>
    <property type="molecule type" value="Genomic_DNA"/>
</dbReference>
<dbReference type="PROSITE" id="PS51088">
    <property type="entry name" value="TEA_2"/>
    <property type="match status" value="1"/>
</dbReference>
<dbReference type="InterPro" id="IPR000818">
    <property type="entry name" value="TEA/ATTS_dom"/>
</dbReference>
<evidence type="ECO:0000256" key="3">
    <source>
        <dbReference type="SAM" id="MobiDB-lite"/>
    </source>
</evidence>
<dbReference type="RefSeq" id="XP_047783849.1">
    <property type="nucleotide sequence ID" value="XM_047926931.1"/>
</dbReference>
<dbReference type="SMART" id="SM00426">
    <property type="entry name" value="TEA"/>
    <property type="match status" value="1"/>
</dbReference>
<accession>A0ABQ8KVC7</accession>
<dbReference type="InterPro" id="IPR038096">
    <property type="entry name" value="TEA/ATTS_sf"/>
</dbReference>
<dbReference type="Gene3D" id="6.10.20.40">
    <property type="entry name" value="TEA/ATTS domain"/>
    <property type="match status" value="1"/>
</dbReference>
<proteinExistence type="inferred from homology"/>
<feature type="region of interest" description="Disordered" evidence="3">
    <location>
        <begin position="446"/>
        <end position="507"/>
    </location>
</feature>
<organism evidence="5 6">
    <name type="scientific">Rhodofomes roseus</name>
    <dbReference type="NCBI Taxonomy" id="34475"/>
    <lineage>
        <taxon>Eukaryota</taxon>
        <taxon>Fungi</taxon>
        <taxon>Dikarya</taxon>
        <taxon>Basidiomycota</taxon>
        <taxon>Agaricomycotina</taxon>
        <taxon>Agaricomycetes</taxon>
        <taxon>Polyporales</taxon>
        <taxon>Rhodofomes</taxon>
    </lineage>
</organism>
<dbReference type="Pfam" id="PF01285">
    <property type="entry name" value="TEA"/>
    <property type="match status" value="1"/>
</dbReference>
<evidence type="ECO:0000256" key="1">
    <source>
        <dbReference type="ARBA" id="ARBA00008421"/>
    </source>
</evidence>